<feature type="domain" description="Fungal lipase-type" evidence="2">
    <location>
        <begin position="269"/>
        <end position="485"/>
    </location>
</feature>
<dbReference type="Proteomes" id="UP000516437">
    <property type="component" value="Chromosome 3"/>
</dbReference>
<dbReference type="InterPro" id="IPR002921">
    <property type="entry name" value="Fungal_lipase-type"/>
</dbReference>
<dbReference type="EMBL" id="RXIC02000021">
    <property type="protein sequence ID" value="KAB1218264.1"/>
    <property type="molecule type" value="Genomic_DNA"/>
</dbReference>
<accession>A0A6A1VZ62</accession>
<dbReference type="SUPFAM" id="SSF53474">
    <property type="entry name" value="alpha/beta-Hydrolases"/>
    <property type="match status" value="1"/>
</dbReference>
<keyword evidence="1" id="KW-0378">Hydrolase</keyword>
<evidence type="ECO:0000313" key="4">
    <source>
        <dbReference type="Proteomes" id="UP000516437"/>
    </source>
</evidence>
<gene>
    <name evidence="3" type="ORF">CJ030_MR3G026144</name>
</gene>
<comment type="caution">
    <text evidence="3">The sequence shown here is derived from an EMBL/GenBank/DDBJ whole genome shotgun (WGS) entry which is preliminary data.</text>
</comment>
<dbReference type="AlphaFoldDB" id="A0A6A1VZ62"/>
<dbReference type="GO" id="GO:0006629">
    <property type="term" value="P:lipid metabolic process"/>
    <property type="evidence" value="ECO:0007669"/>
    <property type="project" value="InterPro"/>
</dbReference>
<dbReference type="GO" id="GO:0004806">
    <property type="term" value="F:triacylglycerol lipase activity"/>
    <property type="evidence" value="ECO:0007669"/>
    <property type="project" value="InterPro"/>
</dbReference>
<dbReference type="Pfam" id="PF01764">
    <property type="entry name" value="Lipase_3"/>
    <property type="match status" value="1"/>
</dbReference>
<dbReference type="PANTHER" id="PTHR46086:SF3">
    <property type="entry name" value="TRIACYLGLYCEROL LIPASE OBL1"/>
    <property type="match status" value="1"/>
</dbReference>
<dbReference type="OrthoDB" id="438440at2759"/>
<dbReference type="PANTHER" id="PTHR46086">
    <property type="entry name" value="ALPHA/BETA-HYDROLASES SUPERFAMILY PROTEIN"/>
    <property type="match status" value="1"/>
</dbReference>
<evidence type="ECO:0000313" key="3">
    <source>
        <dbReference type="EMBL" id="KAB1218264.1"/>
    </source>
</evidence>
<keyword evidence="4" id="KW-1185">Reference proteome</keyword>
<organism evidence="3 4">
    <name type="scientific">Morella rubra</name>
    <name type="common">Chinese bayberry</name>
    <dbReference type="NCBI Taxonomy" id="262757"/>
    <lineage>
        <taxon>Eukaryota</taxon>
        <taxon>Viridiplantae</taxon>
        <taxon>Streptophyta</taxon>
        <taxon>Embryophyta</taxon>
        <taxon>Tracheophyta</taxon>
        <taxon>Spermatophyta</taxon>
        <taxon>Magnoliopsida</taxon>
        <taxon>eudicotyledons</taxon>
        <taxon>Gunneridae</taxon>
        <taxon>Pentapetalae</taxon>
        <taxon>rosids</taxon>
        <taxon>fabids</taxon>
        <taxon>Fagales</taxon>
        <taxon>Myricaceae</taxon>
        <taxon>Morella</taxon>
    </lineage>
</organism>
<evidence type="ECO:0000259" key="2">
    <source>
        <dbReference type="Pfam" id="PF01764"/>
    </source>
</evidence>
<dbReference type="InterPro" id="IPR044819">
    <property type="entry name" value="OBL-like"/>
</dbReference>
<protein>
    <submittedName>
        <fullName evidence="3">Lipase</fullName>
    </submittedName>
</protein>
<sequence length="592" mass="67046">MATISDKNNCYKENGVNSDVCESIYSSGGGDDHDNGLLSYLIIRPEKGGIGDLYRYLVRADIGSGLKFLEGSDEGLVGSVAADHRWVILVSIIARKIIAFLAKPMEWTGYAVEFFLNLLSLNGNLFGLLYNLLHGKIVLPQRGTETFISAIGHLDERVDLYKGQSLLQDNGDAAFGERSLQVETGNRALTDLCVMASKLAYENSKMHFVEFYDCWNGKKCVLHQWIVLIDRPSKFLLYLFNDLIDFQKQWSTQVYILSDKPKDANLILISFRGTEPFDADDWSTDFDYSWYEIPELGKVHMGFLEALGLGNRTDAVSFQNHLQGNYTKFTSSNGDDVSTCPSEGKQPISSKTDAILENCRWDRYSDSEGSASAGTKKIPPEMVERTAYYAVKSKLKSLLKEHKNAKFVVTGHSLGGALAILFPTVLVLHEEREIMQRLLGVYTFGQPRVGNRELGRFMEAHLDYPVPKYFRVVYCNDLVPRLPYDDKTFLYKHFGVCLYYDSLYIERNMDEEPNRNYFGMRYAISEHLNAVWELIRSSTMGYTHGPEYKEGWFSLLLRVMGLALPGISAHCPADYVNSVRLGKERIVQMSSF</sequence>
<reference evidence="3 4" key="1">
    <citation type="journal article" date="2019" name="Plant Biotechnol. J.">
        <title>The red bayberry genome and genetic basis of sex determination.</title>
        <authorList>
            <person name="Jia H.M."/>
            <person name="Jia H.J."/>
            <person name="Cai Q.L."/>
            <person name="Wang Y."/>
            <person name="Zhao H.B."/>
            <person name="Yang W.F."/>
            <person name="Wang G.Y."/>
            <person name="Li Y.H."/>
            <person name="Zhan D.L."/>
            <person name="Shen Y.T."/>
            <person name="Niu Q.F."/>
            <person name="Chang L."/>
            <person name="Qiu J."/>
            <person name="Zhao L."/>
            <person name="Xie H.B."/>
            <person name="Fu W.Y."/>
            <person name="Jin J."/>
            <person name="Li X.W."/>
            <person name="Jiao Y."/>
            <person name="Zhou C.C."/>
            <person name="Tu T."/>
            <person name="Chai C.Y."/>
            <person name="Gao J.L."/>
            <person name="Fan L.J."/>
            <person name="van de Weg E."/>
            <person name="Wang J.Y."/>
            <person name="Gao Z.S."/>
        </authorList>
    </citation>
    <scope>NUCLEOTIDE SEQUENCE [LARGE SCALE GENOMIC DNA]</scope>
    <source>
        <tissue evidence="3">Leaves</tissue>
    </source>
</reference>
<dbReference type="Gene3D" id="3.40.50.1820">
    <property type="entry name" value="alpha/beta hydrolase"/>
    <property type="match status" value="1"/>
</dbReference>
<name>A0A6A1VZ62_9ROSI</name>
<proteinExistence type="predicted"/>
<dbReference type="CDD" id="cd00519">
    <property type="entry name" value="Lipase_3"/>
    <property type="match status" value="1"/>
</dbReference>
<evidence type="ECO:0000256" key="1">
    <source>
        <dbReference type="ARBA" id="ARBA00022801"/>
    </source>
</evidence>
<dbReference type="InterPro" id="IPR029058">
    <property type="entry name" value="AB_hydrolase_fold"/>
</dbReference>